<name>A0A656KFD4_BLUGR</name>
<protein>
    <submittedName>
        <fullName evidence="2">Lysyl-tRNA synthetase</fullName>
    </submittedName>
</protein>
<organism evidence="2 3">
    <name type="scientific">Blumeria graminis f. sp. tritici 96224</name>
    <dbReference type="NCBI Taxonomy" id="1268274"/>
    <lineage>
        <taxon>Eukaryota</taxon>
        <taxon>Fungi</taxon>
        <taxon>Dikarya</taxon>
        <taxon>Ascomycota</taxon>
        <taxon>Pezizomycotina</taxon>
        <taxon>Leotiomycetes</taxon>
        <taxon>Erysiphales</taxon>
        <taxon>Erysiphaceae</taxon>
        <taxon>Blumeria</taxon>
    </lineage>
</organism>
<reference evidence="3" key="1">
    <citation type="journal article" date="2013" name="Nat. Genet.">
        <title>The wheat powdery mildew genome shows the unique evolution of an obligate biotroph.</title>
        <authorList>
            <person name="Wicker T."/>
            <person name="Oberhaensli S."/>
            <person name="Parlange F."/>
            <person name="Buchmann J.P."/>
            <person name="Shatalina M."/>
            <person name="Roffler S."/>
            <person name="Ben-David R."/>
            <person name="Dolezel J."/>
            <person name="Simkova H."/>
            <person name="Schulze-Lefert P."/>
            <person name="Spanu P.D."/>
            <person name="Bruggmann R."/>
            <person name="Amselem J."/>
            <person name="Quesneville H."/>
            <person name="Ver Loren van Themaat E."/>
            <person name="Paape T."/>
            <person name="Shimizu K.K."/>
            <person name="Keller B."/>
        </authorList>
    </citation>
    <scope>NUCLEOTIDE SEQUENCE [LARGE SCALE GENOMIC DNA]</scope>
    <source>
        <strain evidence="3">96224</strain>
    </source>
</reference>
<gene>
    <name evidence="2" type="ORF">BGT96224_3167</name>
</gene>
<feature type="compositionally biased region" description="Basic and acidic residues" evidence="1">
    <location>
        <begin position="59"/>
        <end position="68"/>
    </location>
</feature>
<keyword evidence="2" id="KW-0436">Ligase</keyword>
<evidence type="ECO:0000313" key="3">
    <source>
        <dbReference type="Proteomes" id="UP000053110"/>
    </source>
</evidence>
<feature type="region of interest" description="Disordered" evidence="1">
    <location>
        <begin position="1"/>
        <end position="87"/>
    </location>
</feature>
<feature type="compositionally biased region" description="Basic and acidic residues" evidence="1">
    <location>
        <begin position="38"/>
        <end position="47"/>
    </location>
</feature>
<sequence>MTDQVPNTEANTNLHLDEVTGEKVSKTELKKRQKQRKKQEEKLEREAAAPVKIVAAKSDNTEADEKKLNPNVCHAPRPVRRLSSNVL</sequence>
<feature type="compositionally biased region" description="Basic and acidic residues" evidence="1">
    <location>
        <begin position="15"/>
        <end position="30"/>
    </location>
</feature>
<proteinExistence type="predicted"/>
<evidence type="ECO:0000313" key="2">
    <source>
        <dbReference type="EMBL" id="EPQ62592.1"/>
    </source>
</evidence>
<evidence type="ECO:0000256" key="1">
    <source>
        <dbReference type="SAM" id="MobiDB-lite"/>
    </source>
</evidence>
<feature type="compositionally biased region" description="Polar residues" evidence="1">
    <location>
        <begin position="1"/>
        <end position="14"/>
    </location>
</feature>
<accession>A0A656KFD4</accession>
<dbReference type="GO" id="GO:0004812">
    <property type="term" value="F:aminoacyl-tRNA ligase activity"/>
    <property type="evidence" value="ECO:0007669"/>
    <property type="project" value="UniProtKB-KW"/>
</dbReference>
<dbReference type="AlphaFoldDB" id="A0A656KFD4"/>
<dbReference type="EMBL" id="KE375174">
    <property type="protein sequence ID" value="EPQ62592.1"/>
    <property type="molecule type" value="Genomic_DNA"/>
</dbReference>
<dbReference type="Proteomes" id="UP000053110">
    <property type="component" value="Unassembled WGS sequence"/>
</dbReference>
<keyword evidence="2" id="KW-0030">Aminoacyl-tRNA synthetase</keyword>